<dbReference type="Gene3D" id="1.10.1060.10">
    <property type="entry name" value="Alpha-helical ferredoxin"/>
    <property type="match status" value="1"/>
</dbReference>
<dbReference type="GO" id="GO:0051536">
    <property type="term" value="F:iron-sulfur cluster binding"/>
    <property type="evidence" value="ECO:0007669"/>
    <property type="project" value="UniProtKB-KW"/>
</dbReference>
<keyword evidence="1" id="KW-0479">Metal-binding</keyword>
<dbReference type="Pfam" id="PF17179">
    <property type="entry name" value="Fer4_22"/>
    <property type="match status" value="1"/>
</dbReference>
<dbReference type="PROSITE" id="PS00198">
    <property type="entry name" value="4FE4S_FER_1"/>
    <property type="match status" value="2"/>
</dbReference>
<dbReference type="InterPro" id="IPR017896">
    <property type="entry name" value="4Fe4S_Fe-S-bd"/>
</dbReference>
<reference evidence="5" key="1">
    <citation type="journal article" date="2020" name="mSystems">
        <title>Genome- and Community-Level Interaction Insights into Carbon Utilization and Element Cycling Functions of Hydrothermarchaeota in Hydrothermal Sediment.</title>
        <authorList>
            <person name="Zhou Z."/>
            <person name="Liu Y."/>
            <person name="Xu W."/>
            <person name="Pan J."/>
            <person name="Luo Z.H."/>
            <person name="Li M."/>
        </authorList>
    </citation>
    <scope>NUCLEOTIDE SEQUENCE [LARGE SCALE GENOMIC DNA]</scope>
    <source>
        <strain evidence="5">HyVt-535</strain>
    </source>
</reference>
<dbReference type="GO" id="GO:0046872">
    <property type="term" value="F:metal ion binding"/>
    <property type="evidence" value="ECO:0007669"/>
    <property type="project" value="UniProtKB-KW"/>
</dbReference>
<dbReference type="PROSITE" id="PS51379">
    <property type="entry name" value="4FE4S_FER_2"/>
    <property type="match status" value="2"/>
</dbReference>
<dbReference type="AlphaFoldDB" id="A0A7C5IXM0"/>
<dbReference type="InterPro" id="IPR009051">
    <property type="entry name" value="Helical_ferredxn"/>
</dbReference>
<dbReference type="SUPFAM" id="SSF46548">
    <property type="entry name" value="alpha-helical ferredoxin"/>
    <property type="match status" value="1"/>
</dbReference>
<evidence type="ECO:0000313" key="5">
    <source>
        <dbReference type="EMBL" id="HHH12650.1"/>
    </source>
</evidence>
<comment type="caution">
    <text evidence="5">The sequence shown here is derived from an EMBL/GenBank/DDBJ whole genome shotgun (WGS) entry which is preliminary data.</text>
</comment>
<feature type="non-terminal residue" evidence="5">
    <location>
        <position position="1"/>
    </location>
</feature>
<dbReference type="EMBL" id="DROM01000018">
    <property type="protein sequence ID" value="HHH12650.1"/>
    <property type="molecule type" value="Genomic_DNA"/>
</dbReference>
<dbReference type="PANTHER" id="PTHR40447">
    <property type="entry name" value="ANAEROBIC SULFITE REDUCTASE SUBUNIT A"/>
    <property type="match status" value="1"/>
</dbReference>
<evidence type="ECO:0000256" key="1">
    <source>
        <dbReference type="ARBA" id="ARBA00022723"/>
    </source>
</evidence>
<evidence type="ECO:0000259" key="4">
    <source>
        <dbReference type="PROSITE" id="PS51379"/>
    </source>
</evidence>
<dbReference type="InterPro" id="IPR017900">
    <property type="entry name" value="4Fe4S_Fe_S_CS"/>
</dbReference>
<proteinExistence type="predicted"/>
<evidence type="ECO:0000256" key="3">
    <source>
        <dbReference type="ARBA" id="ARBA00023014"/>
    </source>
</evidence>
<dbReference type="Proteomes" id="UP000886100">
    <property type="component" value="Unassembled WGS sequence"/>
</dbReference>
<name>A0A7C5IXM0_9GAMM</name>
<sequence length="201" mass="22328">MGCGPEVKEGFDLLLTELTGGGEHRFLVEAGSDAGADLLRILPSRLPEREELEERRRLLRQTAEGMKRSLPPGAASVLARNLEHPRWQALGERCLACGNCTLVCPTCFCSRMAEKTGLDGTRAEHWRYQDSCFNAAHSYIHGGVLRHERGSRYRQWLTHKLLHWQAQFGTPGCTGCGRCIAWCPVGIDLTEEVRVLGEVAA</sequence>
<protein>
    <submittedName>
        <fullName evidence="5">Sulfite reductase subunit A</fullName>
    </submittedName>
</protein>
<accession>A0A7C5IXM0</accession>
<gene>
    <name evidence="5" type="ORF">ENJ98_00275</name>
</gene>
<dbReference type="PANTHER" id="PTHR40447:SF1">
    <property type="entry name" value="ANAEROBIC SULFITE REDUCTASE SUBUNIT A"/>
    <property type="match status" value="1"/>
</dbReference>
<keyword evidence="2" id="KW-0408">Iron</keyword>
<keyword evidence="3" id="KW-0411">Iron-sulfur</keyword>
<evidence type="ECO:0000256" key="2">
    <source>
        <dbReference type="ARBA" id="ARBA00023004"/>
    </source>
</evidence>
<feature type="domain" description="4Fe-4S ferredoxin-type" evidence="4">
    <location>
        <begin position="83"/>
        <end position="115"/>
    </location>
</feature>
<organism evidence="5">
    <name type="scientific">Thiolapillus brandeum</name>
    <dbReference type="NCBI Taxonomy" id="1076588"/>
    <lineage>
        <taxon>Bacteria</taxon>
        <taxon>Pseudomonadati</taxon>
        <taxon>Pseudomonadota</taxon>
        <taxon>Gammaproteobacteria</taxon>
        <taxon>Chromatiales</taxon>
        <taxon>Sedimenticolaceae</taxon>
        <taxon>Thiolapillus</taxon>
    </lineage>
</organism>
<feature type="domain" description="4Fe-4S ferredoxin-type" evidence="4">
    <location>
        <begin position="164"/>
        <end position="192"/>
    </location>
</feature>